<dbReference type="PANTHER" id="PTHR47756:SF2">
    <property type="entry name" value="BLL6612 PROTEIN"/>
    <property type="match status" value="1"/>
</dbReference>
<evidence type="ECO:0000313" key="4">
    <source>
        <dbReference type="EMBL" id="WOO41124.1"/>
    </source>
</evidence>
<dbReference type="Pfam" id="PF04542">
    <property type="entry name" value="Sigma70_r2"/>
    <property type="match status" value="1"/>
</dbReference>
<dbReference type="Pfam" id="PF20239">
    <property type="entry name" value="DUF6596"/>
    <property type="match status" value="1"/>
</dbReference>
<feature type="domain" description="RNA polymerase sigma factor 70 region 4 type 2" evidence="2">
    <location>
        <begin position="121"/>
        <end position="166"/>
    </location>
</feature>
<feature type="domain" description="DUF6596" evidence="3">
    <location>
        <begin position="184"/>
        <end position="285"/>
    </location>
</feature>
<protein>
    <submittedName>
        <fullName evidence="4">Sigma-70 family RNA polymerase sigma factor</fullName>
    </submittedName>
</protein>
<feature type="domain" description="RNA polymerase sigma-70 region 2" evidence="1">
    <location>
        <begin position="14"/>
        <end position="78"/>
    </location>
</feature>
<dbReference type="InterPro" id="IPR013249">
    <property type="entry name" value="RNA_pol_sigma70_r4_t2"/>
</dbReference>
<dbReference type="GO" id="GO:0003677">
    <property type="term" value="F:DNA binding"/>
    <property type="evidence" value="ECO:0007669"/>
    <property type="project" value="InterPro"/>
</dbReference>
<dbReference type="KEGG" id="puo:RZN69_21090"/>
<dbReference type="InterPro" id="IPR013324">
    <property type="entry name" value="RNA_pol_sigma_r3/r4-like"/>
</dbReference>
<gene>
    <name evidence="4" type="ORF">RZN69_21090</name>
</gene>
<dbReference type="InterPro" id="IPR007627">
    <property type="entry name" value="RNA_pol_sigma70_r2"/>
</dbReference>
<dbReference type="Gene3D" id="1.10.1740.10">
    <property type="match status" value="1"/>
</dbReference>
<dbReference type="AlphaFoldDB" id="A0AAQ3LAR8"/>
<dbReference type="EMBL" id="CP136920">
    <property type="protein sequence ID" value="WOO41124.1"/>
    <property type="molecule type" value="Genomic_DNA"/>
</dbReference>
<sequence>MTTPKLVEHFFRHEYGRLVAMLSCRVGVQYTEDVEDAVQSALVTALGSWTKSGLPDNPSAWLYRVARNNLMSELRQRTGRRRILDKNFKEGIDTLDREPEVFLEGEICDDMLRMLFVCCDESIPVESQLVLALKTLCGFDVREIALRLFTSEANVYKRLARARSRLREIEFQPGDLSDEQYSSRLPAVNKILYLLFTEGYLSSHAEMAIRRELCGEAIRLATILAGHPIGHAPETFALRALMHLHSARMSARQDTSGGLLLLEEQDRSLWDYREIQVGLEWLGKSAQGDAFSRYHAEAGIAAEHCLAPSLEETRWDRIVECYELLEHVAPSAIHTLNRAVAVSEWRGPEEGLAILKNFEAPGWLSGSYLWSAVLAYLHLRCGNTDAADHYRDTALKSAPTPAVEALLKHRLQI</sequence>
<evidence type="ECO:0000259" key="1">
    <source>
        <dbReference type="Pfam" id="PF04542"/>
    </source>
</evidence>
<dbReference type="Proteomes" id="UP001304300">
    <property type="component" value="Chromosome"/>
</dbReference>
<keyword evidence="5" id="KW-1185">Reference proteome</keyword>
<accession>A0AAQ3LAR8</accession>
<dbReference type="InterPro" id="IPR014284">
    <property type="entry name" value="RNA_pol_sigma-70_dom"/>
</dbReference>
<dbReference type="InterPro" id="IPR036388">
    <property type="entry name" value="WH-like_DNA-bd_sf"/>
</dbReference>
<dbReference type="NCBIfam" id="TIGR02937">
    <property type="entry name" value="sigma70-ECF"/>
    <property type="match status" value="1"/>
</dbReference>
<evidence type="ECO:0000259" key="3">
    <source>
        <dbReference type="Pfam" id="PF20239"/>
    </source>
</evidence>
<dbReference type="Gene3D" id="1.10.10.10">
    <property type="entry name" value="Winged helix-like DNA-binding domain superfamily/Winged helix DNA-binding domain"/>
    <property type="match status" value="1"/>
</dbReference>
<dbReference type="InterPro" id="IPR013325">
    <property type="entry name" value="RNA_pol_sigma_r2"/>
</dbReference>
<reference evidence="4 5" key="1">
    <citation type="submission" date="2023-10" db="EMBL/GenBank/DDBJ databases">
        <title>Rubellicoccus peritrichatus gen. nov., sp. nov., isolated from an algae of coral reef tank.</title>
        <authorList>
            <person name="Luo J."/>
        </authorList>
    </citation>
    <scope>NUCLEOTIDE SEQUENCE [LARGE SCALE GENOMIC DNA]</scope>
    <source>
        <strain evidence="4 5">CR14</strain>
    </source>
</reference>
<dbReference type="Pfam" id="PF08281">
    <property type="entry name" value="Sigma70_r4_2"/>
    <property type="match status" value="1"/>
</dbReference>
<name>A0AAQ3LAR8_9BACT</name>
<dbReference type="PANTHER" id="PTHR47756">
    <property type="entry name" value="BLL6612 PROTEIN-RELATED"/>
    <property type="match status" value="1"/>
</dbReference>
<evidence type="ECO:0000313" key="5">
    <source>
        <dbReference type="Proteomes" id="UP001304300"/>
    </source>
</evidence>
<proteinExistence type="predicted"/>
<dbReference type="SUPFAM" id="SSF88946">
    <property type="entry name" value="Sigma2 domain of RNA polymerase sigma factors"/>
    <property type="match status" value="1"/>
</dbReference>
<dbReference type="SUPFAM" id="SSF88659">
    <property type="entry name" value="Sigma3 and sigma4 domains of RNA polymerase sigma factors"/>
    <property type="match status" value="1"/>
</dbReference>
<evidence type="ECO:0000259" key="2">
    <source>
        <dbReference type="Pfam" id="PF08281"/>
    </source>
</evidence>
<dbReference type="InterPro" id="IPR046531">
    <property type="entry name" value="DUF6596"/>
</dbReference>
<organism evidence="4 5">
    <name type="scientific">Rubellicoccus peritrichatus</name>
    <dbReference type="NCBI Taxonomy" id="3080537"/>
    <lineage>
        <taxon>Bacteria</taxon>
        <taxon>Pseudomonadati</taxon>
        <taxon>Verrucomicrobiota</taxon>
        <taxon>Opitutia</taxon>
        <taxon>Puniceicoccales</taxon>
        <taxon>Cerasicoccaceae</taxon>
        <taxon>Rubellicoccus</taxon>
    </lineage>
</organism>
<dbReference type="RefSeq" id="WP_317833522.1">
    <property type="nucleotide sequence ID" value="NZ_CP136920.1"/>
</dbReference>
<dbReference type="GO" id="GO:0016987">
    <property type="term" value="F:sigma factor activity"/>
    <property type="evidence" value="ECO:0007669"/>
    <property type="project" value="InterPro"/>
</dbReference>
<dbReference type="GO" id="GO:0006352">
    <property type="term" value="P:DNA-templated transcription initiation"/>
    <property type="evidence" value="ECO:0007669"/>
    <property type="project" value="InterPro"/>
</dbReference>